<organism evidence="6 7">
    <name type="scientific">Vibrio agarivorans</name>
    <dbReference type="NCBI Taxonomy" id="153622"/>
    <lineage>
        <taxon>Bacteria</taxon>
        <taxon>Pseudomonadati</taxon>
        <taxon>Pseudomonadota</taxon>
        <taxon>Gammaproteobacteria</taxon>
        <taxon>Vibrionales</taxon>
        <taxon>Vibrionaceae</taxon>
        <taxon>Vibrio</taxon>
    </lineage>
</organism>
<dbReference type="EMBL" id="JAUEOZ010000002">
    <property type="protein sequence ID" value="MDN2482834.1"/>
    <property type="molecule type" value="Genomic_DNA"/>
</dbReference>
<feature type="transmembrane region" description="Helical" evidence="5">
    <location>
        <begin position="46"/>
        <end position="64"/>
    </location>
</feature>
<keyword evidence="4 5" id="KW-0472">Membrane</keyword>
<dbReference type="Pfam" id="PF07869">
    <property type="entry name" value="DUF1656"/>
    <property type="match status" value="1"/>
</dbReference>
<feature type="transmembrane region" description="Helical" evidence="5">
    <location>
        <begin position="12"/>
        <end position="34"/>
    </location>
</feature>
<dbReference type="InterPro" id="IPR012451">
    <property type="entry name" value="DUF1656"/>
</dbReference>
<name>A0ABT7Y466_9VIBR</name>
<evidence type="ECO:0000256" key="5">
    <source>
        <dbReference type="SAM" id="Phobius"/>
    </source>
</evidence>
<evidence type="ECO:0000313" key="7">
    <source>
        <dbReference type="Proteomes" id="UP001169719"/>
    </source>
</evidence>
<proteinExistence type="predicted"/>
<accession>A0ABT7Y466</accession>
<sequence length="67" mass="7444">MPHEIAWGEIYIPPLIIVIAISYIACSFIFYVAIKLGAHKYIASPAIAELSLFIICCGLISKYIPIF</sequence>
<protein>
    <submittedName>
        <fullName evidence="6">DUF1656 domain-containing protein</fullName>
    </submittedName>
</protein>
<dbReference type="RefSeq" id="WP_289962885.1">
    <property type="nucleotide sequence ID" value="NZ_JAUEOZ010000002.1"/>
</dbReference>
<evidence type="ECO:0000256" key="4">
    <source>
        <dbReference type="ARBA" id="ARBA00023136"/>
    </source>
</evidence>
<reference evidence="6" key="1">
    <citation type="submission" date="2024-05" db="EMBL/GenBank/DDBJ databases">
        <title>Genome Sequences of Four Agar- Degrading Marine Bacteria.</title>
        <authorList>
            <person name="Phillips E.K."/>
            <person name="Shaffer J.C."/>
            <person name="Henson M.W."/>
            <person name="Temperton B."/>
            <person name="Thrash C.J."/>
            <person name="Martin M.O."/>
        </authorList>
    </citation>
    <scope>NUCLEOTIDE SEQUENCE</scope>
    <source>
        <strain evidence="6">EKP203</strain>
    </source>
</reference>
<dbReference type="Proteomes" id="UP001169719">
    <property type="component" value="Unassembled WGS sequence"/>
</dbReference>
<gene>
    <name evidence="6" type="ORF">QWJ08_15950</name>
</gene>
<keyword evidence="1" id="KW-1003">Cell membrane</keyword>
<keyword evidence="7" id="KW-1185">Reference proteome</keyword>
<keyword evidence="3 5" id="KW-1133">Transmembrane helix</keyword>
<evidence type="ECO:0000256" key="3">
    <source>
        <dbReference type="ARBA" id="ARBA00022989"/>
    </source>
</evidence>
<keyword evidence="2 5" id="KW-0812">Transmembrane</keyword>
<evidence type="ECO:0000256" key="1">
    <source>
        <dbReference type="ARBA" id="ARBA00022475"/>
    </source>
</evidence>
<evidence type="ECO:0000313" key="6">
    <source>
        <dbReference type="EMBL" id="MDN2482834.1"/>
    </source>
</evidence>
<comment type="caution">
    <text evidence="6">The sequence shown here is derived from an EMBL/GenBank/DDBJ whole genome shotgun (WGS) entry which is preliminary data.</text>
</comment>
<evidence type="ECO:0000256" key="2">
    <source>
        <dbReference type="ARBA" id="ARBA00022692"/>
    </source>
</evidence>